<dbReference type="PANTHER" id="PTHR43773:SF1">
    <property type="entry name" value="MAGNESIUM TRANSPORTER MGTE"/>
    <property type="match status" value="1"/>
</dbReference>
<feature type="domain" description="CBS" evidence="10">
    <location>
        <begin position="161"/>
        <end position="224"/>
    </location>
</feature>
<feature type="transmembrane region" description="Helical" evidence="9">
    <location>
        <begin position="447"/>
        <end position="470"/>
    </location>
</feature>
<dbReference type="Pfam" id="PF00571">
    <property type="entry name" value="CBS"/>
    <property type="match status" value="2"/>
</dbReference>
<dbReference type="SMART" id="SM00924">
    <property type="entry name" value="MgtE_N"/>
    <property type="match status" value="1"/>
</dbReference>
<keyword evidence="7 9" id="KW-0472">Membrane</keyword>
<dbReference type="InterPro" id="IPR036739">
    <property type="entry name" value="SLC41_membr_dom_sf"/>
</dbReference>
<dbReference type="Pfam" id="PF01769">
    <property type="entry name" value="MgtE"/>
    <property type="match status" value="1"/>
</dbReference>
<evidence type="ECO:0000259" key="10">
    <source>
        <dbReference type="PROSITE" id="PS51371"/>
    </source>
</evidence>
<dbReference type="InterPro" id="IPR046342">
    <property type="entry name" value="CBS_dom_sf"/>
</dbReference>
<dbReference type="InterPro" id="IPR006667">
    <property type="entry name" value="SLC41_membr_dom"/>
</dbReference>
<keyword evidence="9" id="KW-1003">Cell membrane</keyword>
<proteinExistence type="inferred from homology"/>
<accession>A0A1I0U737</accession>
<dbReference type="InterPro" id="IPR038076">
    <property type="entry name" value="MgtE_N_sf"/>
</dbReference>
<dbReference type="PANTHER" id="PTHR43773">
    <property type="entry name" value="MAGNESIUM TRANSPORTER MGTE"/>
    <property type="match status" value="1"/>
</dbReference>
<evidence type="ECO:0000256" key="8">
    <source>
        <dbReference type="PROSITE-ProRule" id="PRU00703"/>
    </source>
</evidence>
<reference evidence="11 12" key="1">
    <citation type="submission" date="2016-10" db="EMBL/GenBank/DDBJ databases">
        <authorList>
            <person name="de Groot N.N."/>
        </authorList>
    </citation>
    <scope>NUCLEOTIDE SEQUENCE [LARGE SCALE GENOMIC DNA]</scope>
    <source>
        <strain evidence="11 12">CGMCC 1.6117</strain>
    </source>
</reference>
<feature type="domain" description="CBS" evidence="10">
    <location>
        <begin position="225"/>
        <end position="281"/>
    </location>
</feature>
<dbReference type="InterPro" id="IPR006669">
    <property type="entry name" value="MgtE_transporter"/>
</dbReference>
<comment type="similarity">
    <text evidence="2 9">Belongs to the SLC41A transporter family.</text>
</comment>
<evidence type="ECO:0000256" key="6">
    <source>
        <dbReference type="ARBA" id="ARBA00022989"/>
    </source>
</evidence>
<dbReference type="EMBL" id="FOJO01000025">
    <property type="protein sequence ID" value="SFA59834.1"/>
    <property type="molecule type" value="Genomic_DNA"/>
</dbReference>
<keyword evidence="9" id="KW-0479">Metal-binding</keyword>
<feature type="transmembrane region" description="Helical" evidence="9">
    <location>
        <begin position="309"/>
        <end position="327"/>
    </location>
</feature>
<dbReference type="Pfam" id="PF03448">
    <property type="entry name" value="MgtE_N"/>
    <property type="match status" value="1"/>
</dbReference>
<evidence type="ECO:0000256" key="3">
    <source>
        <dbReference type="ARBA" id="ARBA00022448"/>
    </source>
</evidence>
<dbReference type="SUPFAM" id="SSF161093">
    <property type="entry name" value="MgtE membrane domain-like"/>
    <property type="match status" value="1"/>
</dbReference>
<feature type="transmembrane region" description="Helical" evidence="9">
    <location>
        <begin position="410"/>
        <end position="435"/>
    </location>
</feature>
<dbReference type="GO" id="GO:0005886">
    <property type="term" value="C:plasma membrane"/>
    <property type="evidence" value="ECO:0007669"/>
    <property type="project" value="UniProtKB-SubCell"/>
</dbReference>
<dbReference type="SUPFAM" id="SSF54631">
    <property type="entry name" value="CBS-domain pair"/>
    <property type="match status" value="1"/>
</dbReference>
<evidence type="ECO:0000256" key="2">
    <source>
        <dbReference type="ARBA" id="ARBA00009749"/>
    </source>
</evidence>
<dbReference type="InterPro" id="IPR006668">
    <property type="entry name" value="Mg_transptr_MgtE_intracell_dom"/>
</dbReference>
<evidence type="ECO:0000256" key="1">
    <source>
        <dbReference type="ARBA" id="ARBA00004141"/>
    </source>
</evidence>
<dbReference type="InterPro" id="IPR000644">
    <property type="entry name" value="CBS_dom"/>
</dbReference>
<dbReference type="Gene3D" id="1.25.60.10">
    <property type="entry name" value="MgtE N-terminal domain-like"/>
    <property type="match status" value="1"/>
</dbReference>
<dbReference type="SUPFAM" id="SSF158791">
    <property type="entry name" value="MgtE N-terminal domain-like"/>
    <property type="match status" value="1"/>
</dbReference>
<evidence type="ECO:0000313" key="12">
    <source>
        <dbReference type="Proteomes" id="UP000182312"/>
    </source>
</evidence>
<evidence type="ECO:0000256" key="9">
    <source>
        <dbReference type="RuleBase" id="RU362011"/>
    </source>
</evidence>
<protein>
    <recommendedName>
        <fullName evidence="9">Magnesium transporter MgtE</fullName>
    </recommendedName>
</protein>
<dbReference type="Proteomes" id="UP000182312">
    <property type="component" value="Unassembled WGS sequence"/>
</dbReference>
<dbReference type="SMART" id="SM00116">
    <property type="entry name" value="CBS"/>
    <property type="match status" value="2"/>
</dbReference>
<feature type="transmembrane region" description="Helical" evidence="9">
    <location>
        <begin position="383"/>
        <end position="403"/>
    </location>
</feature>
<keyword evidence="3 9" id="KW-0813">Transport</keyword>
<comment type="subunit">
    <text evidence="9">Homodimer.</text>
</comment>
<evidence type="ECO:0000256" key="4">
    <source>
        <dbReference type="ARBA" id="ARBA00022692"/>
    </source>
</evidence>
<keyword evidence="5 9" id="KW-0460">Magnesium</keyword>
<keyword evidence="6 9" id="KW-1133">Transmembrane helix</keyword>
<keyword evidence="8" id="KW-0129">CBS domain</keyword>
<evidence type="ECO:0000256" key="5">
    <source>
        <dbReference type="ARBA" id="ARBA00022842"/>
    </source>
</evidence>
<dbReference type="GO" id="GO:0015095">
    <property type="term" value="F:magnesium ion transmembrane transporter activity"/>
    <property type="evidence" value="ECO:0007669"/>
    <property type="project" value="UniProtKB-UniRule"/>
</dbReference>
<comment type="function">
    <text evidence="9">Acts as a magnesium transporter.</text>
</comment>
<dbReference type="Gene3D" id="1.10.357.20">
    <property type="entry name" value="SLC41 divalent cation transporters, integral membrane domain"/>
    <property type="match status" value="1"/>
</dbReference>
<dbReference type="GO" id="GO:0046872">
    <property type="term" value="F:metal ion binding"/>
    <property type="evidence" value="ECO:0007669"/>
    <property type="project" value="UniProtKB-KW"/>
</dbReference>
<evidence type="ECO:0000256" key="7">
    <source>
        <dbReference type="ARBA" id="ARBA00023136"/>
    </source>
</evidence>
<dbReference type="PROSITE" id="PS51371">
    <property type="entry name" value="CBS"/>
    <property type="match status" value="2"/>
</dbReference>
<dbReference type="Gene3D" id="3.10.580.10">
    <property type="entry name" value="CBS-domain"/>
    <property type="match status" value="1"/>
</dbReference>
<dbReference type="NCBIfam" id="TIGR00400">
    <property type="entry name" value="mgtE"/>
    <property type="match status" value="1"/>
</dbReference>
<dbReference type="AlphaFoldDB" id="A0A1I0U737"/>
<gene>
    <name evidence="11" type="ORF">SAMN04487972_12536</name>
</gene>
<dbReference type="CDD" id="cd04606">
    <property type="entry name" value="CBS_pair_Mg_transporter"/>
    <property type="match status" value="1"/>
</dbReference>
<organism evidence="11 12">
    <name type="scientific">Paracoccus halophilus</name>
    <dbReference type="NCBI Taxonomy" id="376733"/>
    <lineage>
        <taxon>Bacteria</taxon>
        <taxon>Pseudomonadati</taxon>
        <taxon>Pseudomonadota</taxon>
        <taxon>Alphaproteobacteria</taxon>
        <taxon>Rhodobacterales</taxon>
        <taxon>Paracoccaceae</taxon>
        <taxon>Paracoccus</taxon>
    </lineage>
</organism>
<feature type="transmembrane region" description="Helical" evidence="9">
    <location>
        <begin position="334"/>
        <end position="353"/>
    </location>
</feature>
<name>A0A1I0U737_9RHOB</name>
<evidence type="ECO:0000313" key="11">
    <source>
        <dbReference type="EMBL" id="SFA59834.1"/>
    </source>
</evidence>
<keyword evidence="4 9" id="KW-0812">Transmembrane</keyword>
<comment type="subcellular location">
    <subcellularLocation>
        <location evidence="9">Cell membrane</location>
        <topology evidence="9">Multi-pass membrane protein</topology>
    </subcellularLocation>
    <subcellularLocation>
        <location evidence="1">Membrane</location>
        <topology evidence="1">Multi-pass membrane protein</topology>
    </subcellularLocation>
</comment>
<sequence>MTISSLMLCLSFTRAVFSYCLHKRGPVPESKVHELVSLSFNDDVRENSVSLANEHPADIAAALQQTEPAHAWSILREAAKPRQADIFGYLALDFQAQLATIMPRADLAAIFVEMNADDRADLYKKLTDEQREALMPALAQAEREDIRQLAAYEEGTAGALMTSDYASLSPQLNAKQAIEMLRHEAPNKETIYRAYVVDGERHLLGSVRLQDLITAHGDVKVADLMERNTHAIPVNADVEDAARKIARYDVIALPVIDAQERLVGIITHDDALDVMEAEATEDFQRLGTVTKLDSSVATATVPMLYRARIAWLMLLVFGNIFSGAGIAHFEDTIAAYLALMFFLPILIASGGNAGSQSATLMVRALATGDIRISDWGRVLGRELVVAILLGLSMAAAIAVIGVFRGGPDIAIVIALSMVVIVIAGSMIGMLLPFILSRFNMDPATASTPLVTSIADATGVLVYFSIAKAILSLP</sequence>